<keyword evidence="2" id="KW-1185">Reference proteome</keyword>
<proteinExistence type="predicted"/>
<sequence length="148" mass="17253">EEDGGENASLLACMRIQGEVMKTIIFHEHTIQHMPSNRYIVLFLKKYIEKIERVPDYNLDDELIEFYVSLAATTEVTFAPSGMCYKTYVLDKEQYTRIVLREEQMLISSGTTGFQTWEAGLRLADFFTEHPGKCHLFKSERLDHCYLN</sequence>
<evidence type="ECO:0000313" key="2">
    <source>
        <dbReference type="Proteomes" id="UP001140094"/>
    </source>
</evidence>
<dbReference type="OrthoDB" id="194386at2759"/>
<gene>
    <name evidence="1" type="ORF">H4R20_005980</name>
</gene>
<dbReference type="Proteomes" id="UP001140094">
    <property type="component" value="Unassembled WGS sequence"/>
</dbReference>
<feature type="non-terminal residue" evidence="1">
    <location>
        <position position="1"/>
    </location>
</feature>
<name>A0A9W8LQM5_9FUNG</name>
<evidence type="ECO:0000313" key="1">
    <source>
        <dbReference type="EMBL" id="KAJ2795147.1"/>
    </source>
</evidence>
<accession>A0A9W8LQM5</accession>
<dbReference type="EMBL" id="JANBUO010002287">
    <property type="protein sequence ID" value="KAJ2795147.1"/>
    <property type="molecule type" value="Genomic_DNA"/>
</dbReference>
<dbReference type="AlphaFoldDB" id="A0A9W8LQM5"/>
<comment type="caution">
    <text evidence="1">The sequence shown here is derived from an EMBL/GenBank/DDBJ whole genome shotgun (WGS) entry which is preliminary data.</text>
</comment>
<reference evidence="1" key="1">
    <citation type="submission" date="2022-07" db="EMBL/GenBank/DDBJ databases">
        <title>Phylogenomic reconstructions and comparative analyses of Kickxellomycotina fungi.</title>
        <authorList>
            <person name="Reynolds N.K."/>
            <person name="Stajich J.E."/>
            <person name="Barry K."/>
            <person name="Grigoriev I.V."/>
            <person name="Crous P."/>
            <person name="Smith M.E."/>
        </authorList>
    </citation>
    <scope>NUCLEOTIDE SEQUENCE</scope>
    <source>
        <strain evidence="1">NRRL 1565</strain>
    </source>
</reference>
<protein>
    <submittedName>
        <fullName evidence="1">Uncharacterized protein</fullName>
    </submittedName>
</protein>
<organism evidence="1 2">
    <name type="scientific">Coemansia guatemalensis</name>
    <dbReference type="NCBI Taxonomy" id="2761395"/>
    <lineage>
        <taxon>Eukaryota</taxon>
        <taxon>Fungi</taxon>
        <taxon>Fungi incertae sedis</taxon>
        <taxon>Zoopagomycota</taxon>
        <taxon>Kickxellomycotina</taxon>
        <taxon>Kickxellomycetes</taxon>
        <taxon>Kickxellales</taxon>
        <taxon>Kickxellaceae</taxon>
        <taxon>Coemansia</taxon>
    </lineage>
</organism>